<dbReference type="InterPro" id="IPR006439">
    <property type="entry name" value="HAD-SF_hydro_IA"/>
</dbReference>
<comment type="caution">
    <text evidence="1">The sequence shown here is derived from an EMBL/GenBank/DDBJ whole genome shotgun (WGS) entry which is preliminary data.</text>
</comment>
<evidence type="ECO:0008006" key="3">
    <source>
        <dbReference type="Google" id="ProtNLM"/>
    </source>
</evidence>
<gene>
    <name evidence="1" type="ORF">TE42_08305</name>
</gene>
<protein>
    <recommendedName>
        <fullName evidence="3">Hydrolase</fullName>
    </recommendedName>
</protein>
<dbReference type="InterPro" id="IPR044999">
    <property type="entry name" value="CbbY-like"/>
</dbReference>
<evidence type="ECO:0000313" key="2">
    <source>
        <dbReference type="Proteomes" id="UP000035067"/>
    </source>
</evidence>
<dbReference type="SFLD" id="SFLDS00003">
    <property type="entry name" value="Haloacid_Dehalogenase"/>
    <property type="match status" value="1"/>
</dbReference>
<dbReference type="PANTHER" id="PTHR42896:SF2">
    <property type="entry name" value="CBBY-LIKE PROTEIN"/>
    <property type="match status" value="1"/>
</dbReference>
<sequence>MIHAFGLFWDVDGTMAETEGDGHRQAFNAAFAERGLPWRWSMDGYQQLLKISGGEERLRHWLAMTPPGAPGDQAGQRAMAAELQERKQFHYRRIVAAGGLTPRPGVVRLVQAAAAAGWRQWIVTTSRRRAVEALLCTQPFQPLASALCGWVCGDDVTRKKPDPQAYVMAQRQSGLGPRQVVALEDSPHGLEAACRAGLRCLVAPSRVMRGQKFVGAAAVVDHLGDGPRQPATVVLGPALGPQAHVDLAYLQGLLPGGRLPSASPRPGS</sequence>
<reference evidence="1 2" key="1">
    <citation type="submission" date="2015-01" db="EMBL/GenBank/DDBJ databases">
        <title>Lifestyle Evolution in Cyanobacterial Symbionts of Sponges.</title>
        <authorList>
            <person name="Burgsdorf I."/>
            <person name="Slaby B.M."/>
            <person name="Handley K.M."/>
            <person name="Haber M."/>
            <person name="Blom J."/>
            <person name="Marshall C.W."/>
            <person name="Gilbert J.A."/>
            <person name="Hentschel U."/>
            <person name="Steindler L."/>
        </authorList>
    </citation>
    <scope>NUCLEOTIDE SEQUENCE [LARGE SCALE GENOMIC DNA]</scope>
    <source>
        <strain evidence="1">SP3</strain>
    </source>
</reference>
<dbReference type="Proteomes" id="UP000035067">
    <property type="component" value="Unassembled WGS sequence"/>
</dbReference>
<dbReference type="Gene3D" id="3.40.50.1000">
    <property type="entry name" value="HAD superfamily/HAD-like"/>
    <property type="match status" value="1"/>
</dbReference>
<dbReference type="Gene3D" id="1.10.150.240">
    <property type="entry name" value="Putative phosphatase, domain 2"/>
    <property type="match status" value="1"/>
</dbReference>
<dbReference type="NCBIfam" id="TIGR01509">
    <property type="entry name" value="HAD-SF-IA-v3"/>
    <property type="match status" value="1"/>
</dbReference>
<dbReference type="EMBL" id="JXQG01000057">
    <property type="protein sequence ID" value="KKZ11283.1"/>
    <property type="molecule type" value="Genomic_DNA"/>
</dbReference>
<dbReference type="PANTHER" id="PTHR42896">
    <property type="entry name" value="XYLULOSE-1,5-BISPHOSPHATE (XUBP) PHOSPHATASE"/>
    <property type="match status" value="1"/>
</dbReference>
<dbReference type="InterPro" id="IPR036412">
    <property type="entry name" value="HAD-like_sf"/>
</dbReference>
<dbReference type="InterPro" id="IPR023198">
    <property type="entry name" value="PGP-like_dom2"/>
</dbReference>
<accession>A0A0G2IVT0</accession>
<dbReference type="SFLD" id="SFLDG01129">
    <property type="entry name" value="C1.5:_HAD__Beta-PGM__Phosphata"/>
    <property type="match status" value="1"/>
</dbReference>
<dbReference type="InterPro" id="IPR023214">
    <property type="entry name" value="HAD_sf"/>
</dbReference>
<name>A0A0G2IVT0_9SYNE</name>
<dbReference type="Pfam" id="PF00702">
    <property type="entry name" value="Hydrolase"/>
    <property type="match status" value="1"/>
</dbReference>
<organism evidence="1 2">
    <name type="scientific">Candidatus Synechococcus spongiarum SP3</name>
    <dbReference type="NCBI Taxonomy" id="1604020"/>
    <lineage>
        <taxon>Bacteria</taxon>
        <taxon>Bacillati</taxon>
        <taxon>Cyanobacteriota</taxon>
        <taxon>Cyanophyceae</taxon>
        <taxon>Synechococcales</taxon>
        <taxon>Synechococcaceae</taxon>
        <taxon>Synechococcus</taxon>
    </lineage>
</organism>
<dbReference type="PATRIC" id="fig|1604020.3.peg.1651"/>
<dbReference type="SUPFAM" id="SSF56784">
    <property type="entry name" value="HAD-like"/>
    <property type="match status" value="1"/>
</dbReference>
<evidence type="ECO:0000313" key="1">
    <source>
        <dbReference type="EMBL" id="KKZ11283.1"/>
    </source>
</evidence>
<proteinExistence type="predicted"/>
<dbReference type="GO" id="GO:0016787">
    <property type="term" value="F:hydrolase activity"/>
    <property type="evidence" value="ECO:0007669"/>
    <property type="project" value="InterPro"/>
</dbReference>
<dbReference type="AlphaFoldDB" id="A0A0G2IVT0"/>